<dbReference type="RefSeq" id="WP_354448805.1">
    <property type="nucleotide sequence ID" value="NZ_JBEPSH010000014.1"/>
</dbReference>
<organism evidence="2 3">
    <name type="scientific">Ottowia thiooxydans</name>
    <dbReference type="NCBI Taxonomy" id="219182"/>
    <lineage>
        <taxon>Bacteria</taxon>
        <taxon>Pseudomonadati</taxon>
        <taxon>Pseudomonadota</taxon>
        <taxon>Betaproteobacteria</taxon>
        <taxon>Burkholderiales</taxon>
        <taxon>Comamonadaceae</taxon>
        <taxon>Ottowia</taxon>
    </lineage>
</organism>
<reference evidence="2 3" key="1">
    <citation type="submission" date="2024-06" db="EMBL/GenBank/DDBJ databases">
        <title>Sorghum-associated microbial communities from plants grown in Nebraska, USA.</title>
        <authorList>
            <person name="Schachtman D."/>
        </authorList>
    </citation>
    <scope>NUCLEOTIDE SEQUENCE [LARGE SCALE GENOMIC DNA]</scope>
    <source>
        <strain evidence="2 3">2709</strain>
    </source>
</reference>
<name>A0ABV2QGG0_9BURK</name>
<evidence type="ECO:0000256" key="1">
    <source>
        <dbReference type="SAM" id="MobiDB-lite"/>
    </source>
</evidence>
<sequence length="200" mass="21675">MPLDEPPPSRQPPRFVPTLTEIFVPTGAASAAPDEPSQGPLHDGHSDQPTDALPGQPEDLSADQSQGDHALDQHLDQAMEHGIGASAHHRHAPSDYQVPYQAAYAPAYQSTSQHVVAPDQQPPGPLFRASLPEERNVYLPDTAVIELLARMGPELDARLSETIAQVLHEQMPLLNARIRQAVAEVVRETVAKAAANPERR</sequence>
<keyword evidence="3" id="KW-1185">Reference proteome</keyword>
<evidence type="ECO:0000313" key="3">
    <source>
        <dbReference type="Proteomes" id="UP001549320"/>
    </source>
</evidence>
<gene>
    <name evidence="2" type="ORF">ABIE13_005257</name>
</gene>
<accession>A0ABV2QGG0</accession>
<feature type="region of interest" description="Disordered" evidence="1">
    <location>
        <begin position="1"/>
        <end position="73"/>
    </location>
</feature>
<proteinExistence type="predicted"/>
<dbReference type="Proteomes" id="UP001549320">
    <property type="component" value="Unassembled WGS sequence"/>
</dbReference>
<dbReference type="EMBL" id="JBEPSH010000014">
    <property type="protein sequence ID" value="MET4580118.1"/>
    <property type="molecule type" value="Genomic_DNA"/>
</dbReference>
<feature type="compositionally biased region" description="Pro residues" evidence="1">
    <location>
        <begin position="1"/>
        <end position="15"/>
    </location>
</feature>
<protein>
    <submittedName>
        <fullName evidence="2">Uncharacterized protein</fullName>
    </submittedName>
</protein>
<comment type="caution">
    <text evidence="2">The sequence shown here is derived from an EMBL/GenBank/DDBJ whole genome shotgun (WGS) entry which is preliminary data.</text>
</comment>
<evidence type="ECO:0000313" key="2">
    <source>
        <dbReference type="EMBL" id="MET4580118.1"/>
    </source>
</evidence>